<dbReference type="SUPFAM" id="SSF53187">
    <property type="entry name" value="Zn-dependent exopeptidases"/>
    <property type="match status" value="1"/>
</dbReference>
<name>A0A518K5D5_9BACT</name>
<dbReference type="PANTHER" id="PTHR11014:SF63">
    <property type="entry name" value="METALLOPEPTIDASE, PUTATIVE (AFU_ORTHOLOGUE AFUA_6G09600)-RELATED"/>
    <property type="match status" value="1"/>
</dbReference>
<keyword evidence="2" id="KW-0479">Metal-binding</keyword>
<dbReference type="Proteomes" id="UP000316426">
    <property type="component" value="Chromosome"/>
</dbReference>
<dbReference type="Gene3D" id="3.40.630.10">
    <property type="entry name" value="Zn peptidases"/>
    <property type="match status" value="1"/>
</dbReference>
<keyword evidence="3" id="KW-0732">Signal</keyword>
<keyword evidence="2" id="KW-0464">Manganese</keyword>
<dbReference type="PANTHER" id="PTHR11014">
    <property type="entry name" value="PEPTIDASE M20 FAMILY MEMBER"/>
    <property type="match status" value="1"/>
</dbReference>
<dbReference type="EMBL" id="CP036349">
    <property type="protein sequence ID" value="QDV73012.1"/>
    <property type="molecule type" value="Genomic_DNA"/>
</dbReference>
<dbReference type="FunFam" id="3.30.70.360:FF:000001">
    <property type="entry name" value="N-acetyldiaminopimelate deacetylase"/>
    <property type="match status" value="1"/>
</dbReference>
<feature type="signal peptide" evidence="3">
    <location>
        <begin position="1"/>
        <end position="19"/>
    </location>
</feature>
<keyword evidence="1 5" id="KW-0378">Hydrolase</keyword>
<feature type="binding site" evidence="2">
    <location>
        <position position="192"/>
    </location>
    <ligand>
        <name>Mn(2+)</name>
        <dbReference type="ChEBI" id="CHEBI:29035"/>
        <label>2</label>
    </ligand>
</feature>
<reference evidence="5 6" key="1">
    <citation type="submission" date="2019-02" db="EMBL/GenBank/DDBJ databases">
        <title>Deep-cultivation of Planctomycetes and their phenomic and genomic characterization uncovers novel biology.</title>
        <authorList>
            <person name="Wiegand S."/>
            <person name="Jogler M."/>
            <person name="Boedeker C."/>
            <person name="Pinto D."/>
            <person name="Vollmers J."/>
            <person name="Rivas-Marin E."/>
            <person name="Kohn T."/>
            <person name="Peeters S.H."/>
            <person name="Heuer A."/>
            <person name="Rast P."/>
            <person name="Oberbeckmann S."/>
            <person name="Bunk B."/>
            <person name="Jeske O."/>
            <person name="Meyerdierks A."/>
            <person name="Storesund J.E."/>
            <person name="Kallscheuer N."/>
            <person name="Luecker S."/>
            <person name="Lage O.M."/>
            <person name="Pohl T."/>
            <person name="Merkel B.J."/>
            <person name="Hornburger P."/>
            <person name="Mueller R.-W."/>
            <person name="Bruemmer F."/>
            <person name="Labrenz M."/>
            <person name="Spormann A.M."/>
            <person name="Op den Camp H."/>
            <person name="Overmann J."/>
            <person name="Amann R."/>
            <person name="Jetten M.S.M."/>
            <person name="Mascher T."/>
            <person name="Medema M.H."/>
            <person name="Devos D.P."/>
            <person name="Kaster A.-K."/>
            <person name="Ovreas L."/>
            <person name="Rohde M."/>
            <person name="Galperin M.Y."/>
            <person name="Jogler C."/>
        </authorList>
    </citation>
    <scope>NUCLEOTIDE SEQUENCE [LARGE SCALE GENOMIC DNA]</scope>
    <source>
        <strain evidence="5 6">Spa11</strain>
    </source>
</reference>
<dbReference type="NCBIfam" id="TIGR01891">
    <property type="entry name" value="amidohydrolases"/>
    <property type="match status" value="1"/>
</dbReference>
<dbReference type="Pfam" id="PF07687">
    <property type="entry name" value="M20_dimer"/>
    <property type="match status" value="1"/>
</dbReference>
<evidence type="ECO:0000313" key="5">
    <source>
        <dbReference type="EMBL" id="QDV73012.1"/>
    </source>
</evidence>
<dbReference type="InterPro" id="IPR036264">
    <property type="entry name" value="Bact_exopeptidase_dim_dom"/>
</dbReference>
<dbReference type="PIRSF" id="PIRSF005962">
    <property type="entry name" value="Pept_M20D_amidohydro"/>
    <property type="match status" value="1"/>
</dbReference>
<accession>A0A518K5D5</accession>
<dbReference type="GO" id="GO:0050118">
    <property type="term" value="F:N-acetyldiaminopimelate deacetylase activity"/>
    <property type="evidence" value="ECO:0007669"/>
    <property type="project" value="UniProtKB-ARBA"/>
</dbReference>
<proteinExistence type="predicted"/>
<dbReference type="Pfam" id="PF01546">
    <property type="entry name" value="Peptidase_M20"/>
    <property type="match status" value="1"/>
</dbReference>
<dbReference type="EC" id="3.-.-.-" evidence="5"/>
<feature type="chain" id="PRO_5021830136" evidence="3">
    <location>
        <begin position="20"/>
        <end position="430"/>
    </location>
</feature>
<gene>
    <name evidence="5" type="primary">yxeP</name>
    <name evidence="5" type="ORF">Spa11_11990</name>
</gene>
<dbReference type="Gene3D" id="3.30.70.360">
    <property type="match status" value="1"/>
</dbReference>
<dbReference type="KEGG" id="bmei:Spa11_11990"/>
<feature type="domain" description="Peptidase M20 dimerisation" evidence="4">
    <location>
        <begin position="214"/>
        <end position="311"/>
    </location>
</feature>
<dbReference type="GO" id="GO:0046872">
    <property type="term" value="F:metal ion binding"/>
    <property type="evidence" value="ECO:0007669"/>
    <property type="project" value="UniProtKB-KW"/>
</dbReference>
<evidence type="ECO:0000256" key="3">
    <source>
        <dbReference type="SAM" id="SignalP"/>
    </source>
</evidence>
<protein>
    <submittedName>
        <fullName evidence="5">Putative hydrolase YxeP</fullName>
        <ecNumber evidence="5">3.-.-.-</ecNumber>
    </submittedName>
</protein>
<dbReference type="InterPro" id="IPR011650">
    <property type="entry name" value="Peptidase_M20_dimer"/>
</dbReference>
<organism evidence="5 6">
    <name type="scientific">Botrimarina mediterranea</name>
    <dbReference type="NCBI Taxonomy" id="2528022"/>
    <lineage>
        <taxon>Bacteria</taxon>
        <taxon>Pseudomonadati</taxon>
        <taxon>Planctomycetota</taxon>
        <taxon>Planctomycetia</taxon>
        <taxon>Pirellulales</taxon>
        <taxon>Lacipirellulaceae</taxon>
        <taxon>Botrimarina</taxon>
    </lineage>
</organism>
<feature type="binding site" evidence="2">
    <location>
        <position position="165"/>
    </location>
    <ligand>
        <name>Mn(2+)</name>
        <dbReference type="ChEBI" id="CHEBI:29035"/>
        <label>2</label>
    </ligand>
</feature>
<feature type="binding site" evidence="2">
    <location>
        <position position="129"/>
    </location>
    <ligand>
        <name>Mn(2+)</name>
        <dbReference type="ChEBI" id="CHEBI:29035"/>
        <label>2</label>
    </ligand>
</feature>
<dbReference type="InterPro" id="IPR017439">
    <property type="entry name" value="Amidohydrolase"/>
</dbReference>
<feature type="binding site" evidence="2">
    <location>
        <position position="401"/>
    </location>
    <ligand>
        <name>Mn(2+)</name>
        <dbReference type="ChEBI" id="CHEBI:29035"/>
        <label>2</label>
    </ligand>
</feature>
<dbReference type="GO" id="GO:0019877">
    <property type="term" value="P:diaminopimelate biosynthetic process"/>
    <property type="evidence" value="ECO:0007669"/>
    <property type="project" value="UniProtKB-ARBA"/>
</dbReference>
<evidence type="ECO:0000256" key="2">
    <source>
        <dbReference type="PIRSR" id="PIRSR005962-1"/>
    </source>
</evidence>
<dbReference type="InterPro" id="IPR002933">
    <property type="entry name" value="Peptidase_M20"/>
</dbReference>
<dbReference type="AlphaFoldDB" id="A0A518K5D5"/>
<evidence type="ECO:0000313" key="6">
    <source>
        <dbReference type="Proteomes" id="UP000316426"/>
    </source>
</evidence>
<evidence type="ECO:0000259" key="4">
    <source>
        <dbReference type="Pfam" id="PF07687"/>
    </source>
</evidence>
<evidence type="ECO:0000256" key="1">
    <source>
        <dbReference type="ARBA" id="ARBA00022801"/>
    </source>
</evidence>
<sequence length="430" mass="45635" precursor="true">MIRLLSLLLVAGFAVRSVAADEVVEWVDAQTPSLVEFYKELHAAPELSLEEHKTAAKIADAWEAAGYTVTRGVGGTGVVAVLENGDGPTVMLRTDLDGLPVVEQTGLDYASTVRTTDKRGAVVGVMHACGHDVHMTNLVGVSRCLTENKNLWKGTLVCIAQPAEELGAGAEAMLADGLFARFPRPDYAIALHAANDLEAGKVSTCPGFFGANVDSVDITVRGKGGHGAAPHTAIDPVVIAARLVLDLQTIVSRELKPTEPAVITVGSIHGGTKHNVIGDDVKLQLTVRTYSADIRKQIAEAIERKAKAAAASADAPDPEIVYSEGTPSLYNDPDLTTRVDGVLRKTLGDGSVNKAEPMMGAEDFSRYGKAGVPICMFRLGTISKERLDAWKAAGETPPSMHSSLYWPNPEPTLRTGVQAMTAIVLDLMPR</sequence>
<keyword evidence="6" id="KW-1185">Reference proteome</keyword>
<dbReference type="SUPFAM" id="SSF55031">
    <property type="entry name" value="Bacterial exopeptidase dimerisation domain"/>
    <property type="match status" value="1"/>
</dbReference>
<comment type="cofactor">
    <cofactor evidence="2">
        <name>Mn(2+)</name>
        <dbReference type="ChEBI" id="CHEBI:29035"/>
    </cofactor>
    <text evidence="2">The Mn(2+) ion enhances activity.</text>
</comment>
<feature type="binding site" evidence="2">
    <location>
        <position position="131"/>
    </location>
    <ligand>
        <name>Mn(2+)</name>
        <dbReference type="ChEBI" id="CHEBI:29035"/>
        <label>2</label>
    </ligand>
</feature>
<dbReference type="RefSeq" id="WP_145109267.1">
    <property type="nucleotide sequence ID" value="NZ_CP036349.1"/>
</dbReference>